<proteinExistence type="predicted"/>
<evidence type="ECO:0000313" key="3">
    <source>
        <dbReference type="Proteomes" id="UP001597295"/>
    </source>
</evidence>
<protein>
    <submittedName>
        <fullName evidence="2">Uncharacterized protein</fullName>
    </submittedName>
</protein>
<keyword evidence="1" id="KW-0472">Membrane</keyword>
<dbReference type="EMBL" id="JBHUIP010000003">
    <property type="protein sequence ID" value="MFD2262218.1"/>
    <property type="molecule type" value="Genomic_DNA"/>
</dbReference>
<gene>
    <name evidence="2" type="ORF">ACFSM5_04910</name>
</gene>
<reference evidence="3" key="1">
    <citation type="journal article" date="2019" name="Int. J. Syst. Evol. Microbiol.">
        <title>The Global Catalogue of Microorganisms (GCM) 10K type strain sequencing project: providing services to taxonomists for standard genome sequencing and annotation.</title>
        <authorList>
            <consortium name="The Broad Institute Genomics Platform"/>
            <consortium name="The Broad Institute Genome Sequencing Center for Infectious Disease"/>
            <person name="Wu L."/>
            <person name="Ma J."/>
        </authorList>
    </citation>
    <scope>NUCLEOTIDE SEQUENCE [LARGE SCALE GENOMIC DNA]</scope>
    <source>
        <strain evidence="3">CGMCC 1.19062</strain>
    </source>
</reference>
<keyword evidence="1" id="KW-1133">Transmembrane helix</keyword>
<sequence length="174" mass="19443">MSGLNGIVVGIILTWALAIALLYLALWFVTRRLAWRWRMGIFAVPLLALGAWITFEPIIYRDEHLYERVFQTGVADEVADLKTSLVTRPGVEIIDLRFRAPPQSVARLLDYFTETPGVRIPSPPTWMPFICSTGGRIYAGAGLYGWTELLVAHCPGDGSVSVHARQNFDPSVQR</sequence>
<dbReference type="RefSeq" id="WP_379875136.1">
    <property type="nucleotide sequence ID" value="NZ_JBHUIP010000003.1"/>
</dbReference>
<keyword evidence="3" id="KW-1185">Reference proteome</keyword>
<feature type="transmembrane region" description="Helical" evidence="1">
    <location>
        <begin position="6"/>
        <end position="29"/>
    </location>
</feature>
<accession>A0ABW5DNV1</accession>
<evidence type="ECO:0000256" key="1">
    <source>
        <dbReference type="SAM" id="Phobius"/>
    </source>
</evidence>
<name>A0ABW5DNV1_9PROT</name>
<dbReference type="Proteomes" id="UP001597295">
    <property type="component" value="Unassembled WGS sequence"/>
</dbReference>
<comment type="caution">
    <text evidence="2">The sequence shown here is derived from an EMBL/GenBank/DDBJ whole genome shotgun (WGS) entry which is preliminary data.</text>
</comment>
<keyword evidence="1" id="KW-0812">Transmembrane</keyword>
<feature type="transmembrane region" description="Helical" evidence="1">
    <location>
        <begin position="41"/>
        <end position="60"/>
    </location>
</feature>
<evidence type="ECO:0000313" key="2">
    <source>
        <dbReference type="EMBL" id="MFD2262218.1"/>
    </source>
</evidence>
<organism evidence="2 3">
    <name type="scientific">Lacibacterium aquatile</name>
    <dbReference type="NCBI Taxonomy" id="1168082"/>
    <lineage>
        <taxon>Bacteria</taxon>
        <taxon>Pseudomonadati</taxon>
        <taxon>Pseudomonadota</taxon>
        <taxon>Alphaproteobacteria</taxon>
        <taxon>Rhodospirillales</taxon>
        <taxon>Rhodospirillaceae</taxon>
    </lineage>
</organism>